<evidence type="ECO:0000313" key="1">
    <source>
        <dbReference type="EMBL" id="OSX74083.1"/>
    </source>
</evidence>
<dbReference type="Proteomes" id="UP000218209">
    <property type="component" value="Unassembled WGS sequence"/>
</dbReference>
<gene>
    <name evidence="1" type="ORF">BU14_0308s0001</name>
</gene>
<reference evidence="1 2" key="1">
    <citation type="submission" date="2017-03" db="EMBL/GenBank/DDBJ databases">
        <title>WGS assembly of Porphyra umbilicalis.</title>
        <authorList>
            <person name="Brawley S.H."/>
            <person name="Blouin N.A."/>
            <person name="Ficko-Blean E."/>
            <person name="Wheeler G.L."/>
            <person name="Lohr M."/>
            <person name="Goodson H.V."/>
            <person name="Jenkins J.W."/>
            <person name="Blaby-Haas C.E."/>
            <person name="Helliwell K.E."/>
            <person name="Chan C."/>
            <person name="Marriage T."/>
            <person name="Bhattacharya D."/>
            <person name="Klein A.S."/>
            <person name="Badis Y."/>
            <person name="Brodie J."/>
            <person name="Cao Y."/>
            <person name="Collen J."/>
            <person name="Dittami S.M."/>
            <person name="Gachon C.M."/>
            <person name="Green B.R."/>
            <person name="Karpowicz S."/>
            <person name="Kim J.W."/>
            <person name="Kudahl U."/>
            <person name="Lin S."/>
            <person name="Michel G."/>
            <person name="Mittag M."/>
            <person name="Olson B.J."/>
            <person name="Pangilinan J."/>
            <person name="Peng Y."/>
            <person name="Qiu H."/>
            <person name="Shu S."/>
            <person name="Singer J.T."/>
            <person name="Smith A.G."/>
            <person name="Sprecher B.N."/>
            <person name="Wagner V."/>
            <person name="Wang W."/>
            <person name="Wang Z.-Y."/>
            <person name="Yan J."/>
            <person name="Yarish C."/>
            <person name="Zoeuner-Riek S."/>
            <person name="Zhuang Y."/>
            <person name="Zou Y."/>
            <person name="Lindquist E.A."/>
            <person name="Grimwood J."/>
            <person name="Barry K."/>
            <person name="Rokhsar D.S."/>
            <person name="Schmutz J."/>
            <person name="Stiller J.W."/>
            <person name="Grossman A.R."/>
            <person name="Prochnik S.E."/>
        </authorList>
    </citation>
    <scope>NUCLEOTIDE SEQUENCE [LARGE SCALE GENOMIC DNA]</scope>
    <source>
        <strain evidence="1">4086291</strain>
    </source>
</reference>
<organism evidence="1 2">
    <name type="scientific">Porphyra umbilicalis</name>
    <name type="common">Purple laver</name>
    <name type="synonym">Red alga</name>
    <dbReference type="NCBI Taxonomy" id="2786"/>
    <lineage>
        <taxon>Eukaryota</taxon>
        <taxon>Rhodophyta</taxon>
        <taxon>Bangiophyceae</taxon>
        <taxon>Bangiales</taxon>
        <taxon>Bangiaceae</taxon>
        <taxon>Porphyra</taxon>
    </lineage>
</organism>
<name>A0A1X6P0C9_PORUM</name>
<sequence length="72" mass="8084">MRLREYLCTAAMTICLARLAKAPKNDFVDSTKLQSTDAADKNVPWPVKTICVISSRKTRVKTVFLLDAKRPS</sequence>
<protein>
    <submittedName>
        <fullName evidence="1">Uncharacterized protein</fullName>
    </submittedName>
</protein>
<accession>A0A1X6P0C9</accession>
<evidence type="ECO:0000313" key="2">
    <source>
        <dbReference type="Proteomes" id="UP000218209"/>
    </source>
</evidence>
<dbReference type="AlphaFoldDB" id="A0A1X6P0C9"/>
<keyword evidence="2" id="KW-1185">Reference proteome</keyword>
<proteinExistence type="predicted"/>
<dbReference type="EMBL" id="KV918963">
    <property type="protein sequence ID" value="OSX74083.1"/>
    <property type="molecule type" value="Genomic_DNA"/>
</dbReference>